<reference evidence="2 3" key="1">
    <citation type="submission" date="2020-01" db="EMBL/GenBank/DDBJ databases">
        <title>Sulfitobacter sediminilitoris sp. nov., isolated from a tidal flat.</title>
        <authorList>
            <person name="Park S."/>
            <person name="Yoon J.-H."/>
        </authorList>
    </citation>
    <scope>NUCLEOTIDE SEQUENCE [LARGE SCALE GENOMIC DNA]</scope>
    <source>
        <strain evidence="2 3">JBTF-M27</strain>
    </source>
</reference>
<accession>A0A6P0C9T8</accession>
<dbReference type="AlphaFoldDB" id="A0A6P0C9T8"/>
<keyword evidence="1" id="KW-0472">Membrane</keyword>
<keyword evidence="3" id="KW-1185">Reference proteome</keyword>
<comment type="caution">
    <text evidence="2">The sequence shown here is derived from an EMBL/GenBank/DDBJ whole genome shotgun (WGS) entry which is preliminary data.</text>
</comment>
<evidence type="ECO:0000256" key="1">
    <source>
        <dbReference type="SAM" id="Phobius"/>
    </source>
</evidence>
<dbReference type="Proteomes" id="UP000468591">
    <property type="component" value="Unassembled WGS sequence"/>
</dbReference>
<organism evidence="2 3">
    <name type="scientific">Sulfitobacter sediminilitoris</name>
    <dbReference type="NCBI Taxonomy" id="2698830"/>
    <lineage>
        <taxon>Bacteria</taxon>
        <taxon>Pseudomonadati</taxon>
        <taxon>Pseudomonadota</taxon>
        <taxon>Alphaproteobacteria</taxon>
        <taxon>Rhodobacterales</taxon>
        <taxon>Roseobacteraceae</taxon>
        <taxon>Sulfitobacter</taxon>
    </lineage>
</organism>
<keyword evidence="1" id="KW-0812">Transmembrane</keyword>
<dbReference type="RefSeq" id="WP_164353902.1">
    <property type="nucleotide sequence ID" value="NZ_JAABNT010000006.1"/>
</dbReference>
<feature type="transmembrane region" description="Helical" evidence="1">
    <location>
        <begin position="12"/>
        <end position="34"/>
    </location>
</feature>
<gene>
    <name evidence="2" type="ORF">GV827_11205</name>
</gene>
<evidence type="ECO:0008006" key="4">
    <source>
        <dbReference type="Google" id="ProtNLM"/>
    </source>
</evidence>
<protein>
    <recommendedName>
        <fullName evidence="4">DUF4760 domain-containing protein</fullName>
    </recommendedName>
</protein>
<dbReference type="EMBL" id="JAABNT010000006">
    <property type="protein sequence ID" value="NEK22969.1"/>
    <property type="molecule type" value="Genomic_DNA"/>
</dbReference>
<evidence type="ECO:0000313" key="3">
    <source>
        <dbReference type="Proteomes" id="UP000468591"/>
    </source>
</evidence>
<evidence type="ECO:0000313" key="2">
    <source>
        <dbReference type="EMBL" id="NEK22969.1"/>
    </source>
</evidence>
<name>A0A6P0C9T8_9RHOB</name>
<proteinExistence type="predicted"/>
<sequence>MLFGDNGIDATLSWNVVGALFGYLGFLFSVFAVMEVRSLSNRYFAKQRLPEFKKQLEKITKSMTSLSSSKLGDLRTERFMSETAVVIRQITKTKVSGFSEVTKKAETFHSEVQAKLRDESSSDEIANDLIPYWNLFSALNELADEIDAYDKGAQASL</sequence>
<keyword evidence="1" id="KW-1133">Transmembrane helix</keyword>